<dbReference type="AlphaFoldDB" id="A0AAV7P970"/>
<organism evidence="2 3">
    <name type="scientific">Pleurodeles waltl</name>
    <name type="common">Iberian ribbed newt</name>
    <dbReference type="NCBI Taxonomy" id="8319"/>
    <lineage>
        <taxon>Eukaryota</taxon>
        <taxon>Metazoa</taxon>
        <taxon>Chordata</taxon>
        <taxon>Craniata</taxon>
        <taxon>Vertebrata</taxon>
        <taxon>Euteleostomi</taxon>
        <taxon>Amphibia</taxon>
        <taxon>Batrachia</taxon>
        <taxon>Caudata</taxon>
        <taxon>Salamandroidea</taxon>
        <taxon>Salamandridae</taxon>
        <taxon>Pleurodelinae</taxon>
        <taxon>Pleurodeles</taxon>
    </lineage>
</organism>
<dbReference type="Proteomes" id="UP001066276">
    <property type="component" value="Chromosome 7"/>
</dbReference>
<comment type="caution">
    <text evidence="2">The sequence shown here is derived from an EMBL/GenBank/DDBJ whole genome shotgun (WGS) entry which is preliminary data.</text>
</comment>
<gene>
    <name evidence="2" type="ORF">NDU88_002167</name>
</gene>
<evidence type="ECO:0000313" key="3">
    <source>
        <dbReference type="Proteomes" id="UP001066276"/>
    </source>
</evidence>
<sequence length="96" mass="10266">MAQVHAQEWETSPGAHQQVLTGNPSNSELPVSTGNATERRKQGDGRCSKRKGRGQDPGETRGHEELPDEPGTAPQHRSVRALGGPVTVVDCSEEAK</sequence>
<dbReference type="EMBL" id="JANPWB010000011">
    <property type="protein sequence ID" value="KAJ1123699.1"/>
    <property type="molecule type" value="Genomic_DNA"/>
</dbReference>
<reference evidence="2" key="1">
    <citation type="journal article" date="2022" name="bioRxiv">
        <title>Sequencing and chromosome-scale assembly of the giantPleurodeles waltlgenome.</title>
        <authorList>
            <person name="Brown T."/>
            <person name="Elewa A."/>
            <person name="Iarovenko S."/>
            <person name="Subramanian E."/>
            <person name="Araus A.J."/>
            <person name="Petzold A."/>
            <person name="Susuki M."/>
            <person name="Suzuki K.-i.T."/>
            <person name="Hayashi T."/>
            <person name="Toyoda A."/>
            <person name="Oliveira C."/>
            <person name="Osipova E."/>
            <person name="Leigh N.D."/>
            <person name="Simon A."/>
            <person name="Yun M.H."/>
        </authorList>
    </citation>
    <scope>NUCLEOTIDE SEQUENCE</scope>
    <source>
        <strain evidence="2">20211129_DDA</strain>
        <tissue evidence="2">Liver</tissue>
    </source>
</reference>
<name>A0AAV7P970_PLEWA</name>
<proteinExistence type="predicted"/>
<evidence type="ECO:0000256" key="1">
    <source>
        <dbReference type="SAM" id="MobiDB-lite"/>
    </source>
</evidence>
<protein>
    <submittedName>
        <fullName evidence="2">Uncharacterized protein</fullName>
    </submittedName>
</protein>
<keyword evidence="3" id="KW-1185">Reference proteome</keyword>
<accession>A0AAV7P970</accession>
<feature type="compositionally biased region" description="Polar residues" evidence="1">
    <location>
        <begin position="14"/>
        <end position="36"/>
    </location>
</feature>
<feature type="region of interest" description="Disordered" evidence="1">
    <location>
        <begin position="1"/>
        <end position="96"/>
    </location>
</feature>
<feature type="compositionally biased region" description="Basic and acidic residues" evidence="1">
    <location>
        <begin position="37"/>
        <end position="65"/>
    </location>
</feature>
<evidence type="ECO:0000313" key="2">
    <source>
        <dbReference type="EMBL" id="KAJ1123699.1"/>
    </source>
</evidence>